<protein>
    <submittedName>
        <fullName evidence="1">Uncharacterized protein</fullName>
    </submittedName>
</protein>
<reference evidence="1 2" key="1">
    <citation type="journal article" date="2022" name="New Phytol.">
        <title>Ecological generalism drives hyperdiversity of secondary metabolite gene clusters in xylarialean endophytes.</title>
        <authorList>
            <person name="Franco M.E.E."/>
            <person name="Wisecaver J.H."/>
            <person name="Arnold A.E."/>
            <person name="Ju Y.M."/>
            <person name="Slot J.C."/>
            <person name="Ahrendt S."/>
            <person name="Moore L.P."/>
            <person name="Eastman K.E."/>
            <person name="Scott K."/>
            <person name="Konkel Z."/>
            <person name="Mondo S.J."/>
            <person name="Kuo A."/>
            <person name="Hayes R.D."/>
            <person name="Haridas S."/>
            <person name="Andreopoulos B."/>
            <person name="Riley R."/>
            <person name="LaButti K."/>
            <person name="Pangilinan J."/>
            <person name="Lipzen A."/>
            <person name="Amirebrahimi M."/>
            <person name="Yan J."/>
            <person name="Adam C."/>
            <person name="Keymanesh K."/>
            <person name="Ng V."/>
            <person name="Louie K."/>
            <person name="Northen T."/>
            <person name="Drula E."/>
            <person name="Henrissat B."/>
            <person name="Hsieh H.M."/>
            <person name="Youens-Clark K."/>
            <person name="Lutzoni F."/>
            <person name="Miadlikowska J."/>
            <person name="Eastwood D.C."/>
            <person name="Hamelin R.C."/>
            <person name="Grigoriev I.V."/>
            <person name="U'Ren J.M."/>
        </authorList>
    </citation>
    <scope>NUCLEOTIDE SEQUENCE [LARGE SCALE GENOMIC DNA]</scope>
    <source>
        <strain evidence="1 2">ER1909</strain>
    </source>
</reference>
<dbReference type="Proteomes" id="UP001497680">
    <property type="component" value="Unassembled WGS sequence"/>
</dbReference>
<gene>
    <name evidence="1" type="ORF">F4821DRAFT_234055</name>
</gene>
<evidence type="ECO:0000313" key="1">
    <source>
        <dbReference type="EMBL" id="KAI6088234.1"/>
    </source>
</evidence>
<sequence length="317" mass="35259">MDPSAKRKQPPSNGSNDRRIKKSRGGSAGRWQTPHHKAKLEALGSKGLEAGNMGIWTTCVKGKERQALEEMDNLCKEYGEKLFGIQQEGSAAEDDDDDDIEASIKKEVESMKPAAGKPKDAVFQPMRMELDCLLFMRTKPPVDPVRLVQEICRDAKAITDKQQRRSRFINRFTPVTFTVKANETGVEEIARKVLAGHFQLAGDEGGESTTAEADGCSYAIRPSFRAHNTLKRDDVIKKVASLIAPRHKVNLTSPDKVILIDIFQTFCGMSVVDGEWEALKRYNLHEIYLSALKGPKDAEEKVKEEETAQPETKSGEA</sequence>
<comment type="caution">
    <text evidence="1">The sequence shown here is derived from an EMBL/GenBank/DDBJ whole genome shotgun (WGS) entry which is preliminary data.</text>
</comment>
<dbReference type="EMBL" id="MU394302">
    <property type="protein sequence ID" value="KAI6088234.1"/>
    <property type="molecule type" value="Genomic_DNA"/>
</dbReference>
<proteinExistence type="predicted"/>
<name>A0ACC0D665_9PEZI</name>
<keyword evidence="2" id="KW-1185">Reference proteome</keyword>
<evidence type="ECO:0000313" key="2">
    <source>
        <dbReference type="Proteomes" id="UP001497680"/>
    </source>
</evidence>
<accession>A0ACC0D665</accession>
<organism evidence="1 2">
    <name type="scientific">Hypoxylon rubiginosum</name>
    <dbReference type="NCBI Taxonomy" id="110542"/>
    <lineage>
        <taxon>Eukaryota</taxon>
        <taxon>Fungi</taxon>
        <taxon>Dikarya</taxon>
        <taxon>Ascomycota</taxon>
        <taxon>Pezizomycotina</taxon>
        <taxon>Sordariomycetes</taxon>
        <taxon>Xylariomycetidae</taxon>
        <taxon>Xylariales</taxon>
        <taxon>Hypoxylaceae</taxon>
        <taxon>Hypoxylon</taxon>
    </lineage>
</organism>